<dbReference type="RefSeq" id="XP_009843568.1">
    <property type="nucleotide sequence ID" value="XM_009845266.1"/>
</dbReference>
<dbReference type="GeneID" id="20818729"/>
<gene>
    <name evidence="1" type="ORF">H257_16733</name>
</gene>
<dbReference type="EMBL" id="KI913204">
    <property type="protein sequence ID" value="ETV66927.1"/>
    <property type="molecule type" value="Genomic_DNA"/>
</dbReference>
<dbReference type="VEuPathDB" id="FungiDB:H257_16733"/>
<dbReference type="AlphaFoldDB" id="W4FHD5"/>
<sequence>MLSLVKFAAFPTLSIRETHGPVATSGTSVQPAQDKTTTKDSAWERSGWAFI</sequence>
<reference evidence="1" key="1">
    <citation type="submission" date="2013-12" db="EMBL/GenBank/DDBJ databases">
        <title>The Genome Sequence of Aphanomyces astaci APO3.</title>
        <authorList>
            <consortium name="The Broad Institute Genomics Platform"/>
            <person name="Russ C."/>
            <person name="Tyler B."/>
            <person name="van West P."/>
            <person name="Dieguez-Uribeondo J."/>
            <person name="Young S.K."/>
            <person name="Zeng Q."/>
            <person name="Gargeya S."/>
            <person name="Fitzgerald M."/>
            <person name="Abouelleil A."/>
            <person name="Alvarado L."/>
            <person name="Chapman S.B."/>
            <person name="Gainer-Dewar J."/>
            <person name="Goldberg J."/>
            <person name="Griggs A."/>
            <person name="Gujja S."/>
            <person name="Hansen M."/>
            <person name="Howarth C."/>
            <person name="Imamovic A."/>
            <person name="Ireland A."/>
            <person name="Larimer J."/>
            <person name="McCowan C."/>
            <person name="Murphy C."/>
            <person name="Pearson M."/>
            <person name="Poon T.W."/>
            <person name="Priest M."/>
            <person name="Roberts A."/>
            <person name="Saif S."/>
            <person name="Shea T."/>
            <person name="Sykes S."/>
            <person name="Wortman J."/>
            <person name="Nusbaum C."/>
            <person name="Birren B."/>
        </authorList>
    </citation>
    <scope>NUCLEOTIDE SEQUENCE [LARGE SCALE GENOMIC DNA]</scope>
    <source>
        <strain evidence="1">APO3</strain>
    </source>
</reference>
<organism evidence="1">
    <name type="scientific">Aphanomyces astaci</name>
    <name type="common">Crayfish plague agent</name>
    <dbReference type="NCBI Taxonomy" id="112090"/>
    <lineage>
        <taxon>Eukaryota</taxon>
        <taxon>Sar</taxon>
        <taxon>Stramenopiles</taxon>
        <taxon>Oomycota</taxon>
        <taxon>Saprolegniomycetes</taxon>
        <taxon>Saprolegniales</taxon>
        <taxon>Verrucalvaceae</taxon>
        <taxon>Aphanomyces</taxon>
    </lineage>
</organism>
<accession>W4FHD5</accession>
<evidence type="ECO:0000313" key="1">
    <source>
        <dbReference type="EMBL" id="ETV66927.1"/>
    </source>
</evidence>
<protein>
    <submittedName>
        <fullName evidence="1">Uncharacterized protein</fullName>
    </submittedName>
</protein>
<name>W4FHD5_APHAT</name>
<proteinExistence type="predicted"/>